<dbReference type="Proteomes" id="UP001497623">
    <property type="component" value="Unassembled WGS sequence"/>
</dbReference>
<reference evidence="2 3" key="1">
    <citation type="submission" date="2024-05" db="EMBL/GenBank/DDBJ databases">
        <authorList>
            <person name="Wallberg A."/>
        </authorList>
    </citation>
    <scope>NUCLEOTIDE SEQUENCE [LARGE SCALE GENOMIC DNA]</scope>
</reference>
<dbReference type="PANTHER" id="PTHR32046:SF14">
    <property type="match status" value="1"/>
</dbReference>
<organism evidence="2 3">
    <name type="scientific">Meganyctiphanes norvegica</name>
    <name type="common">Northern krill</name>
    <name type="synonym">Thysanopoda norvegica</name>
    <dbReference type="NCBI Taxonomy" id="48144"/>
    <lineage>
        <taxon>Eukaryota</taxon>
        <taxon>Metazoa</taxon>
        <taxon>Ecdysozoa</taxon>
        <taxon>Arthropoda</taxon>
        <taxon>Crustacea</taxon>
        <taxon>Multicrustacea</taxon>
        <taxon>Malacostraca</taxon>
        <taxon>Eumalacostraca</taxon>
        <taxon>Eucarida</taxon>
        <taxon>Euphausiacea</taxon>
        <taxon>Euphausiidae</taxon>
        <taxon>Meganyctiphanes</taxon>
    </lineage>
</organism>
<gene>
    <name evidence="2" type="ORF">MNOR_LOCUS25056</name>
</gene>
<evidence type="ECO:0000313" key="3">
    <source>
        <dbReference type="Proteomes" id="UP001497623"/>
    </source>
</evidence>
<protein>
    <recommendedName>
        <fullName evidence="1">G domain-containing protein</fullName>
    </recommendedName>
</protein>
<dbReference type="InterPro" id="IPR006073">
    <property type="entry name" value="GTP-bd"/>
</dbReference>
<dbReference type="EMBL" id="CAXKWB010023480">
    <property type="protein sequence ID" value="CAL4125314.1"/>
    <property type="molecule type" value="Genomic_DNA"/>
</dbReference>
<keyword evidence="3" id="KW-1185">Reference proteome</keyword>
<feature type="non-terminal residue" evidence="2">
    <location>
        <position position="426"/>
    </location>
</feature>
<comment type="caution">
    <text evidence="2">The sequence shown here is derived from an EMBL/GenBank/DDBJ whole genome shotgun (WGS) entry which is preliminary data.</text>
</comment>
<dbReference type="Gene3D" id="3.40.50.300">
    <property type="entry name" value="P-loop containing nucleotide triphosphate hydrolases"/>
    <property type="match status" value="1"/>
</dbReference>
<evidence type="ECO:0000313" key="2">
    <source>
        <dbReference type="EMBL" id="CAL4125314.1"/>
    </source>
</evidence>
<accession>A0AAV2RGT7</accession>
<dbReference type="PANTHER" id="PTHR32046">
    <property type="entry name" value="G DOMAIN-CONTAINING PROTEIN"/>
    <property type="match status" value="1"/>
</dbReference>
<dbReference type="AlphaFoldDB" id="A0AAV2RGT7"/>
<sequence>MMAGLKKIHRYVNDSLDIDTTPGYSNDKSIPFHEFTHPYKIENGLSIKQIIFKPEFEDCVNLFKRVSLGRKENTKASKSMLLVGGTGVGKSSLINTLVNKIFGVTFKDNFRLNIIEKETQGKSQSESQTDWITIYQFYHMPGMTIDYNLAIVDTPGLNDTRGLNFDKKVFERLEMVFKINRFFVDELNCIGIVTPSSATRLTTVQQYIYDGTMKMFGSNVKDIIHIMATFSDGSEPQIKDVLDKAKVCYTDIHLFNNSCIYVSNKQEGKPRYVFREEGWNYLADTTEEFLSILQASIGQSLTQSSKTLESRRILHEKLGILEDRFMRNINKVQNLQLQEDANNNSETITVFDLALRKVEYSQKALNCNTCKVTCHKPCYEKCKLCKKIAKDGNYCLVCECMKSSHSKEKFQYVNVCEEISSSGKKQ</sequence>
<feature type="domain" description="G" evidence="1">
    <location>
        <begin position="80"/>
        <end position="164"/>
    </location>
</feature>
<dbReference type="InterPro" id="IPR027417">
    <property type="entry name" value="P-loop_NTPase"/>
</dbReference>
<dbReference type="CDD" id="cd00882">
    <property type="entry name" value="Ras_like_GTPase"/>
    <property type="match status" value="1"/>
</dbReference>
<dbReference type="Pfam" id="PF01926">
    <property type="entry name" value="MMR_HSR1"/>
    <property type="match status" value="1"/>
</dbReference>
<proteinExistence type="predicted"/>
<name>A0AAV2RGT7_MEGNR</name>
<dbReference type="GO" id="GO:0005525">
    <property type="term" value="F:GTP binding"/>
    <property type="evidence" value="ECO:0007669"/>
    <property type="project" value="InterPro"/>
</dbReference>
<dbReference type="SUPFAM" id="SSF52540">
    <property type="entry name" value="P-loop containing nucleoside triphosphate hydrolases"/>
    <property type="match status" value="1"/>
</dbReference>
<evidence type="ECO:0000259" key="1">
    <source>
        <dbReference type="Pfam" id="PF01926"/>
    </source>
</evidence>